<keyword evidence="2" id="KW-1185">Reference proteome</keyword>
<protein>
    <submittedName>
        <fullName evidence="1">Uncharacterized protein</fullName>
    </submittedName>
</protein>
<dbReference type="RefSeq" id="WP_125206417.1">
    <property type="nucleotide sequence ID" value="NZ_AP025739.1"/>
</dbReference>
<evidence type="ECO:0000313" key="2">
    <source>
        <dbReference type="Proteomes" id="UP000287394"/>
    </source>
</evidence>
<dbReference type="EMBL" id="AP025739">
    <property type="protein sequence ID" value="BDI31587.1"/>
    <property type="molecule type" value="Genomic_DNA"/>
</dbReference>
<organism evidence="1 2">
    <name type="scientific">Capsulimonas corticalis</name>
    <dbReference type="NCBI Taxonomy" id="2219043"/>
    <lineage>
        <taxon>Bacteria</taxon>
        <taxon>Bacillati</taxon>
        <taxon>Armatimonadota</taxon>
        <taxon>Armatimonadia</taxon>
        <taxon>Capsulimonadales</taxon>
        <taxon>Capsulimonadaceae</taxon>
        <taxon>Capsulimonas</taxon>
    </lineage>
</organism>
<proteinExistence type="predicted"/>
<dbReference type="Proteomes" id="UP000287394">
    <property type="component" value="Chromosome"/>
</dbReference>
<reference evidence="1 2" key="1">
    <citation type="journal article" date="2019" name="Int. J. Syst. Evol. Microbiol.">
        <title>Capsulimonas corticalis gen. nov., sp. nov., an aerobic capsulated bacterium, of a novel bacterial order, Capsulimonadales ord. nov., of the class Armatimonadia of the phylum Armatimonadetes.</title>
        <authorList>
            <person name="Li J."/>
            <person name="Kudo C."/>
            <person name="Tonouchi A."/>
        </authorList>
    </citation>
    <scope>NUCLEOTIDE SEQUENCE [LARGE SCALE GENOMIC DNA]</scope>
    <source>
        <strain evidence="1 2">AX-7</strain>
    </source>
</reference>
<sequence>MEYFLHQDSVNPLTNEDEGCGVAFFSIVDVSRQPVRFGPQEAELVKAIIAAYDRAMAEKHIRPLTLAWVHHGENPGPVYSKMERSLWYMPTFVRLEIPSVSRF</sequence>
<evidence type="ECO:0000313" key="1">
    <source>
        <dbReference type="EMBL" id="BDI31587.1"/>
    </source>
</evidence>
<accession>A0A402D6V1</accession>
<dbReference type="KEGG" id="ccot:CCAX7_36380"/>
<dbReference type="AlphaFoldDB" id="A0A402D6V1"/>
<gene>
    <name evidence="1" type="ORF">CCAX7_36380</name>
</gene>
<name>A0A402D6V1_9BACT</name>